<evidence type="ECO:0000256" key="1">
    <source>
        <dbReference type="SAM" id="Phobius"/>
    </source>
</evidence>
<name>A0ABN3JN88_9ACTN</name>
<keyword evidence="1" id="KW-1133">Transmembrane helix</keyword>
<comment type="caution">
    <text evidence="2">The sequence shown here is derived from an EMBL/GenBank/DDBJ whole genome shotgun (WGS) entry which is preliminary data.</text>
</comment>
<protein>
    <submittedName>
        <fullName evidence="2">Uncharacterized protein</fullName>
    </submittedName>
</protein>
<sequence length="87" mass="9198">MSTMAATRGERAVQIVAWTVFAVFVTPLAFLMAEAAYQRLTGSGKIAQRFASGTATVTMETFKSNAIPDDRVTAASSAARPRTPSSP</sequence>
<accession>A0ABN3JN88</accession>
<gene>
    <name evidence="2" type="ORF">GCM10010191_53350</name>
</gene>
<evidence type="ECO:0000313" key="3">
    <source>
        <dbReference type="Proteomes" id="UP001501231"/>
    </source>
</evidence>
<evidence type="ECO:0000313" key="2">
    <source>
        <dbReference type="EMBL" id="GAA2432646.1"/>
    </source>
</evidence>
<keyword evidence="3" id="KW-1185">Reference proteome</keyword>
<feature type="transmembrane region" description="Helical" evidence="1">
    <location>
        <begin position="12"/>
        <end position="33"/>
    </location>
</feature>
<dbReference type="Proteomes" id="UP001501231">
    <property type="component" value="Unassembled WGS sequence"/>
</dbReference>
<keyword evidence="1" id="KW-0812">Transmembrane</keyword>
<proteinExistence type="predicted"/>
<reference evidence="2 3" key="1">
    <citation type="journal article" date="2019" name="Int. J. Syst. Evol. Microbiol.">
        <title>The Global Catalogue of Microorganisms (GCM) 10K type strain sequencing project: providing services to taxonomists for standard genome sequencing and annotation.</title>
        <authorList>
            <consortium name="The Broad Institute Genomics Platform"/>
            <consortium name="The Broad Institute Genome Sequencing Center for Infectious Disease"/>
            <person name="Wu L."/>
            <person name="Ma J."/>
        </authorList>
    </citation>
    <scope>NUCLEOTIDE SEQUENCE [LARGE SCALE GENOMIC DNA]</scope>
    <source>
        <strain evidence="2 3">JCM 3325</strain>
    </source>
</reference>
<organism evidence="2 3">
    <name type="scientific">Actinomadura vinacea</name>
    <dbReference type="NCBI Taxonomy" id="115336"/>
    <lineage>
        <taxon>Bacteria</taxon>
        <taxon>Bacillati</taxon>
        <taxon>Actinomycetota</taxon>
        <taxon>Actinomycetes</taxon>
        <taxon>Streptosporangiales</taxon>
        <taxon>Thermomonosporaceae</taxon>
        <taxon>Actinomadura</taxon>
    </lineage>
</organism>
<dbReference type="EMBL" id="BAAARW010000020">
    <property type="protein sequence ID" value="GAA2432646.1"/>
    <property type="molecule type" value="Genomic_DNA"/>
</dbReference>
<dbReference type="RefSeq" id="WP_344592481.1">
    <property type="nucleotide sequence ID" value="NZ_BAAARW010000020.1"/>
</dbReference>
<keyword evidence="1" id="KW-0472">Membrane</keyword>